<organism evidence="14 15">
    <name type="scientific">Dekkera bruxellensis</name>
    <name type="common">Brettanomyces custersii</name>
    <dbReference type="NCBI Taxonomy" id="5007"/>
    <lineage>
        <taxon>Eukaryota</taxon>
        <taxon>Fungi</taxon>
        <taxon>Dikarya</taxon>
        <taxon>Ascomycota</taxon>
        <taxon>Saccharomycotina</taxon>
        <taxon>Pichiomycetes</taxon>
        <taxon>Pichiales</taxon>
        <taxon>Pichiaceae</taxon>
        <taxon>Brettanomyces</taxon>
    </lineage>
</organism>
<sequence length="336" mass="35722">MVKVTVLGAAGGIGQPLSLLLRLNKNITELSLFDIVNANGVATDLSHIPTEQIIHGFVPKSRKDVSQLRAALQGADIVVIPAGVPRKPGMTRNDLFKINASIVRGLVHQAGVVCPDAFICVISNPVNSTVPIAVEELKSLGVYNPAKVFGVTTLDNLRLEEFLSTAIKGATGKIVDSADLRGDVISIGGHSGTTIVPILNAWARNLSSEKYDALLHRVQYGGDEVVKAKQGRGSATLSMATAGYRFVSSLSAALREGKTVQEVAFVNFAQLPGSVPDSVKAHVEYLSLPFSLNAQGVQFVRFPTISANEEKLLAVAVGQLRQEIARGVNFVNKPKL</sequence>
<reference evidence="14 15" key="1">
    <citation type="submission" date="2019-07" db="EMBL/GenBank/DDBJ databases">
        <authorList>
            <person name="Friedrich A."/>
            <person name="Schacherer J."/>
        </authorList>
    </citation>
    <scope>NUCLEOTIDE SEQUENCE [LARGE SCALE GENOMIC DNA]</scope>
</reference>
<accession>A0A7D9H567</accession>
<dbReference type="EC" id="1.1.1.37" evidence="3"/>
<dbReference type="SUPFAM" id="SSF51735">
    <property type="entry name" value="NAD(P)-binding Rossmann-fold domains"/>
    <property type="match status" value="1"/>
</dbReference>
<evidence type="ECO:0000256" key="5">
    <source>
        <dbReference type="ARBA" id="ARBA00023002"/>
    </source>
</evidence>
<evidence type="ECO:0000256" key="3">
    <source>
        <dbReference type="ARBA" id="ARBA00012995"/>
    </source>
</evidence>
<dbReference type="PIRSF" id="PIRSF000102">
    <property type="entry name" value="Lac_mal_DH"/>
    <property type="match status" value="1"/>
</dbReference>
<feature type="binding site" evidence="10">
    <location>
        <position position="34"/>
    </location>
    <ligand>
        <name>NAD(+)</name>
        <dbReference type="ChEBI" id="CHEBI:57540"/>
    </ligand>
</feature>
<comment type="catalytic activity">
    <reaction evidence="7">
        <text>(S)-malate + NAD(+) = oxaloacetate + NADH + H(+)</text>
        <dbReference type="Rhea" id="RHEA:21432"/>
        <dbReference type="ChEBI" id="CHEBI:15378"/>
        <dbReference type="ChEBI" id="CHEBI:15589"/>
        <dbReference type="ChEBI" id="CHEBI:16452"/>
        <dbReference type="ChEBI" id="CHEBI:57540"/>
        <dbReference type="ChEBI" id="CHEBI:57945"/>
        <dbReference type="EC" id="1.1.1.37"/>
    </reaction>
</comment>
<evidence type="ECO:0000256" key="2">
    <source>
        <dbReference type="ARBA" id="ARBA00011738"/>
    </source>
</evidence>
<evidence type="ECO:0000256" key="9">
    <source>
        <dbReference type="PIRSR" id="PIRSR000102-2"/>
    </source>
</evidence>
<evidence type="ECO:0000256" key="6">
    <source>
        <dbReference type="ARBA" id="ARBA00023027"/>
    </source>
</evidence>
<feature type="binding site" evidence="10">
    <location>
        <position position="239"/>
    </location>
    <ligand>
        <name>NAD(+)</name>
        <dbReference type="ChEBI" id="CHEBI:57540"/>
    </ligand>
</feature>
<evidence type="ECO:0000256" key="11">
    <source>
        <dbReference type="RuleBase" id="RU003369"/>
    </source>
</evidence>
<evidence type="ECO:0000259" key="12">
    <source>
        <dbReference type="Pfam" id="PF00056"/>
    </source>
</evidence>
<name>A0A7D9H567_DEKBR</name>
<feature type="binding site" evidence="9">
    <location>
        <position position="86"/>
    </location>
    <ligand>
        <name>substrate</name>
    </ligand>
</feature>
<dbReference type="InterPro" id="IPR010097">
    <property type="entry name" value="Malate_DH_type1"/>
</dbReference>
<dbReference type="CDD" id="cd01337">
    <property type="entry name" value="MDH_glyoxysomal_mitochondrial"/>
    <property type="match status" value="1"/>
</dbReference>
<dbReference type="GO" id="GO:0019752">
    <property type="term" value="P:carboxylic acid metabolic process"/>
    <property type="evidence" value="ECO:0007669"/>
    <property type="project" value="InterPro"/>
</dbReference>
<dbReference type="EMBL" id="CABFWN010000003">
    <property type="protein sequence ID" value="VUG18645.1"/>
    <property type="molecule type" value="Genomic_DNA"/>
</dbReference>
<keyword evidence="5 11" id="KW-0560">Oxidoreductase</keyword>
<feature type="binding site" evidence="10">
    <location>
        <position position="99"/>
    </location>
    <ligand>
        <name>NAD(+)</name>
        <dbReference type="ChEBI" id="CHEBI:57540"/>
    </ligand>
</feature>
<keyword evidence="4" id="KW-0816">Tricarboxylic acid cycle</keyword>
<feature type="binding site" evidence="9">
    <location>
        <position position="92"/>
    </location>
    <ligand>
        <name>substrate</name>
    </ligand>
</feature>
<keyword evidence="6 10" id="KW-0520">NAD</keyword>
<dbReference type="InterPro" id="IPR001557">
    <property type="entry name" value="L-lactate/malate_DH"/>
</dbReference>
<feature type="domain" description="Lactate/malate dehydrogenase C-terminal" evidence="13">
    <location>
        <begin position="152"/>
        <end position="330"/>
    </location>
</feature>
<feature type="binding site" evidence="9">
    <location>
        <position position="158"/>
    </location>
    <ligand>
        <name>substrate</name>
    </ligand>
</feature>
<dbReference type="InterPro" id="IPR022383">
    <property type="entry name" value="Lactate/malate_DH_C"/>
</dbReference>
<dbReference type="GO" id="GO:0030060">
    <property type="term" value="F:L-malate dehydrogenase (NAD+) activity"/>
    <property type="evidence" value="ECO:0007669"/>
    <property type="project" value="UniProtKB-EC"/>
</dbReference>
<dbReference type="GO" id="GO:0005737">
    <property type="term" value="C:cytoplasm"/>
    <property type="evidence" value="ECO:0007669"/>
    <property type="project" value="TreeGrafter"/>
</dbReference>
<dbReference type="FunFam" id="3.40.50.720:FF:000013">
    <property type="entry name" value="Malate dehydrogenase"/>
    <property type="match status" value="1"/>
</dbReference>
<dbReference type="Proteomes" id="UP000478008">
    <property type="component" value="Unassembled WGS sequence"/>
</dbReference>
<protein>
    <recommendedName>
        <fullName evidence="3">malate dehydrogenase</fullName>
        <ecNumber evidence="3">1.1.1.37</ecNumber>
    </recommendedName>
</protein>
<feature type="binding site" evidence="9">
    <location>
        <position position="124"/>
    </location>
    <ligand>
        <name>substrate</name>
    </ligand>
</feature>
<feature type="active site" description="Proton acceptor" evidence="8">
    <location>
        <position position="190"/>
    </location>
</feature>
<dbReference type="InterPro" id="IPR015955">
    <property type="entry name" value="Lactate_DH/Glyco_Ohase_4_C"/>
</dbReference>
<evidence type="ECO:0000313" key="15">
    <source>
        <dbReference type="Proteomes" id="UP000478008"/>
    </source>
</evidence>
<dbReference type="Gene3D" id="3.40.50.720">
    <property type="entry name" value="NAD(P)-binding Rossmann-like Domain"/>
    <property type="match status" value="1"/>
</dbReference>
<evidence type="ECO:0000256" key="1">
    <source>
        <dbReference type="ARBA" id="ARBA00008824"/>
    </source>
</evidence>
<comment type="subunit">
    <text evidence="2">Homodimer.</text>
</comment>
<dbReference type="InterPro" id="IPR001236">
    <property type="entry name" value="Lactate/malate_DH_N"/>
</dbReference>
<dbReference type="SUPFAM" id="SSF56327">
    <property type="entry name" value="LDH C-terminal domain-like"/>
    <property type="match status" value="1"/>
</dbReference>
<comment type="similarity">
    <text evidence="1">Belongs to the LDH/MDH superfamily. MDH type 1 family.</text>
</comment>
<evidence type="ECO:0000313" key="14">
    <source>
        <dbReference type="EMBL" id="VUG18645.1"/>
    </source>
</evidence>
<dbReference type="Pfam" id="PF00056">
    <property type="entry name" value="Ldh_1_N"/>
    <property type="match status" value="1"/>
</dbReference>
<feature type="binding site" evidence="10">
    <location>
        <begin position="122"/>
        <end position="124"/>
    </location>
    <ligand>
        <name>NAD(+)</name>
        <dbReference type="ChEBI" id="CHEBI:57540"/>
    </ligand>
</feature>
<feature type="binding site" evidence="10">
    <location>
        <begin position="8"/>
        <end position="14"/>
    </location>
    <ligand>
        <name>NAD(+)</name>
        <dbReference type="ChEBI" id="CHEBI:57540"/>
    </ligand>
</feature>
<evidence type="ECO:0000256" key="7">
    <source>
        <dbReference type="ARBA" id="ARBA00048313"/>
    </source>
</evidence>
<dbReference type="GO" id="GO:0006099">
    <property type="term" value="P:tricarboxylic acid cycle"/>
    <property type="evidence" value="ECO:0007669"/>
    <property type="project" value="UniProtKB-KW"/>
</dbReference>
<dbReference type="Pfam" id="PF02866">
    <property type="entry name" value="Ldh_1_C"/>
    <property type="match status" value="1"/>
</dbReference>
<dbReference type="InterPro" id="IPR036291">
    <property type="entry name" value="NAD(P)-bd_dom_sf"/>
</dbReference>
<dbReference type="NCBIfam" id="TIGR01772">
    <property type="entry name" value="MDH_euk_gproteo"/>
    <property type="match status" value="1"/>
</dbReference>
<feature type="domain" description="Lactate/malate dehydrogenase N-terminal" evidence="12">
    <location>
        <begin position="2"/>
        <end position="150"/>
    </location>
</feature>
<proteinExistence type="inferred from homology"/>
<dbReference type="PANTHER" id="PTHR11540">
    <property type="entry name" value="MALATE AND LACTATE DEHYDROGENASE"/>
    <property type="match status" value="1"/>
</dbReference>
<dbReference type="Gene3D" id="3.90.110.10">
    <property type="entry name" value="Lactate dehydrogenase/glycoside hydrolase, family 4, C-terminal"/>
    <property type="match status" value="1"/>
</dbReference>
<evidence type="ECO:0000256" key="8">
    <source>
        <dbReference type="PIRSR" id="PIRSR000102-1"/>
    </source>
</evidence>
<evidence type="ECO:0000259" key="13">
    <source>
        <dbReference type="Pfam" id="PF02866"/>
    </source>
</evidence>
<evidence type="ECO:0000256" key="10">
    <source>
        <dbReference type="PIRSR" id="PIRSR000102-3"/>
    </source>
</evidence>
<keyword evidence="15" id="KW-1185">Reference proteome</keyword>
<dbReference type="PANTHER" id="PTHR11540:SF16">
    <property type="entry name" value="MALATE DEHYDROGENASE, MITOCHONDRIAL"/>
    <property type="match status" value="1"/>
</dbReference>
<evidence type="ECO:0000256" key="4">
    <source>
        <dbReference type="ARBA" id="ARBA00022532"/>
    </source>
</evidence>
<dbReference type="AlphaFoldDB" id="A0A7D9H567"/>
<gene>
    <name evidence="14" type="primary">MDH1</name>
    <name evidence="14" type="ORF">DEBR0S3_16512G</name>
</gene>
<dbReference type="FunFam" id="3.90.110.10:FF:000009">
    <property type="entry name" value="Malate dehydrogenase"/>
    <property type="match status" value="1"/>
</dbReference>